<name>A0A645F7S4_9ZZZZ</name>
<dbReference type="EMBL" id="VSSQ01055825">
    <property type="protein sequence ID" value="MPN09696.1"/>
    <property type="molecule type" value="Genomic_DNA"/>
</dbReference>
<evidence type="ECO:0000313" key="1">
    <source>
        <dbReference type="EMBL" id="MPN09696.1"/>
    </source>
</evidence>
<protein>
    <submittedName>
        <fullName evidence="1">Uncharacterized protein</fullName>
    </submittedName>
</protein>
<sequence length="156" mass="17028">MLEFFSVSHDHNHIFALLVGSLDNSSQKACMLLLVVKLKAAIFQQRVKGFNDLYTAFGLGQAVFDGDDLMASLGEKAHAFTADFKLGFIAVAVWRLHADHGVYRNVLNPANSFQCVGDDFTLDGKLGIVLHLQELAAATAPKIRTRRLLPCPGGDN</sequence>
<comment type="caution">
    <text evidence="1">The sequence shown here is derived from an EMBL/GenBank/DDBJ whole genome shotgun (WGS) entry which is preliminary data.</text>
</comment>
<organism evidence="1">
    <name type="scientific">bioreactor metagenome</name>
    <dbReference type="NCBI Taxonomy" id="1076179"/>
    <lineage>
        <taxon>unclassified sequences</taxon>
        <taxon>metagenomes</taxon>
        <taxon>ecological metagenomes</taxon>
    </lineage>
</organism>
<reference evidence="1" key="1">
    <citation type="submission" date="2019-08" db="EMBL/GenBank/DDBJ databases">
        <authorList>
            <person name="Kucharzyk K."/>
            <person name="Murdoch R.W."/>
            <person name="Higgins S."/>
            <person name="Loffler F."/>
        </authorList>
    </citation>
    <scope>NUCLEOTIDE SEQUENCE</scope>
</reference>
<gene>
    <name evidence="1" type="ORF">SDC9_156988</name>
</gene>
<proteinExistence type="predicted"/>
<dbReference type="AlphaFoldDB" id="A0A645F7S4"/>
<accession>A0A645F7S4</accession>